<keyword evidence="3" id="KW-1185">Reference proteome</keyword>
<evidence type="ECO:0008006" key="4">
    <source>
        <dbReference type="Google" id="ProtNLM"/>
    </source>
</evidence>
<accession>A0ABZ2V5A0</accession>
<feature type="transmembrane region" description="Helical" evidence="1">
    <location>
        <begin position="21"/>
        <end position="39"/>
    </location>
</feature>
<dbReference type="RefSeq" id="WP_341366566.1">
    <property type="nucleotide sequence ID" value="NZ_CP150951.2"/>
</dbReference>
<dbReference type="EMBL" id="CP150951">
    <property type="protein sequence ID" value="WZC48450.1"/>
    <property type="molecule type" value="Genomic_DNA"/>
</dbReference>
<evidence type="ECO:0000256" key="1">
    <source>
        <dbReference type="SAM" id="Phobius"/>
    </source>
</evidence>
<sequence>MFHPDENGVYAVVGASPIRRAFAYVIVVSLGAVVLLTVLSEPPGLFWMIFMFMFGIGALWLAELLRRATTMVIELTETELRDSNGTVLAHMDDIKAVERGVFAFKPSNGFILVLETKQPRSWAPGLWWRLGRRVGVGGVTSAGQCKFMAEQIAFRVAQRRAA</sequence>
<evidence type="ECO:0000313" key="3">
    <source>
        <dbReference type="Proteomes" id="UP001440612"/>
    </source>
</evidence>
<protein>
    <recommendedName>
        <fullName evidence="4">Integral membrane protein</fullName>
    </recommendedName>
</protein>
<name>A0ABZ2V5A0_9RHOB</name>
<keyword evidence="1" id="KW-1133">Transmembrane helix</keyword>
<dbReference type="Proteomes" id="UP001440612">
    <property type="component" value="Chromosome"/>
</dbReference>
<reference evidence="3" key="1">
    <citation type="submission" date="2024-04" db="EMBL/GenBank/DDBJ databases">
        <title>Phylogenomic analyses of a clade within the roseobacter group suggest taxonomic reassignments of species of the genera Aestuariivita, Citreicella, Loktanella, Nautella, Pelagibaca, Ruegeria, Thalassobius, Thiobacimonas and Tropicibacter, and the proposal o.</title>
        <authorList>
            <person name="Jeon C.O."/>
        </authorList>
    </citation>
    <scope>NUCLEOTIDE SEQUENCE [LARGE SCALE GENOMIC DNA]</scope>
    <source>
        <strain evidence="3">BS5-3</strain>
    </source>
</reference>
<organism evidence="2 3">
    <name type="scientific">Yoonia phaeophyticola</name>
    <dbReference type="NCBI Taxonomy" id="3137369"/>
    <lineage>
        <taxon>Bacteria</taxon>
        <taxon>Pseudomonadati</taxon>
        <taxon>Pseudomonadota</taxon>
        <taxon>Alphaproteobacteria</taxon>
        <taxon>Rhodobacterales</taxon>
        <taxon>Paracoccaceae</taxon>
        <taxon>Yoonia</taxon>
    </lineage>
</organism>
<keyword evidence="1" id="KW-0812">Transmembrane</keyword>
<keyword evidence="1" id="KW-0472">Membrane</keyword>
<proteinExistence type="predicted"/>
<feature type="transmembrane region" description="Helical" evidence="1">
    <location>
        <begin position="45"/>
        <end position="65"/>
    </location>
</feature>
<evidence type="ECO:0000313" key="2">
    <source>
        <dbReference type="EMBL" id="WZC48450.1"/>
    </source>
</evidence>
<gene>
    <name evidence="2" type="ORF">AABB29_16550</name>
</gene>